<evidence type="ECO:0000313" key="4">
    <source>
        <dbReference type="Proteomes" id="UP000536179"/>
    </source>
</evidence>
<dbReference type="EMBL" id="JACHXU010000020">
    <property type="protein sequence ID" value="MBB3209079.1"/>
    <property type="molecule type" value="Genomic_DNA"/>
</dbReference>
<dbReference type="Proteomes" id="UP000536179">
    <property type="component" value="Unassembled WGS sequence"/>
</dbReference>
<proteinExistence type="inferred from homology"/>
<dbReference type="InterPro" id="IPR035439">
    <property type="entry name" value="UPF0145_dom_sf"/>
</dbReference>
<accession>A0A7W5H849</accession>
<gene>
    <name evidence="3" type="ORF">FHS27_004915</name>
</gene>
<evidence type="ECO:0000313" key="3">
    <source>
        <dbReference type="EMBL" id="MBB3209079.1"/>
    </source>
</evidence>
<evidence type="ECO:0000256" key="1">
    <source>
        <dbReference type="ARBA" id="ARBA00010751"/>
    </source>
</evidence>
<dbReference type="PANTHER" id="PTHR34068:SF1">
    <property type="entry name" value="UPF0145 PROTEIN YBJQ"/>
    <property type="match status" value="1"/>
</dbReference>
<comment type="caution">
    <text evidence="3">The sequence shown here is derived from an EMBL/GenBank/DDBJ whole genome shotgun (WGS) entry which is preliminary data.</text>
</comment>
<organism evidence="3 4">
    <name type="scientific">Aporhodopirellula rubra</name>
    <dbReference type="NCBI Taxonomy" id="980271"/>
    <lineage>
        <taxon>Bacteria</taxon>
        <taxon>Pseudomonadati</taxon>
        <taxon>Planctomycetota</taxon>
        <taxon>Planctomycetia</taxon>
        <taxon>Pirellulales</taxon>
        <taxon>Pirellulaceae</taxon>
        <taxon>Aporhodopirellula</taxon>
    </lineage>
</organism>
<dbReference type="InterPro" id="IPR002765">
    <property type="entry name" value="UPF0145_YbjQ-like"/>
</dbReference>
<dbReference type="SUPFAM" id="SSF117782">
    <property type="entry name" value="YbjQ-like"/>
    <property type="match status" value="1"/>
</dbReference>
<evidence type="ECO:0000256" key="2">
    <source>
        <dbReference type="HAMAP-Rule" id="MF_00338"/>
    </source>
</evidence>
<protein>
    <recommendedName>
        <fullName evidence="2">UPF0145 protein FHS27_004915</fullName>
    </recommendedName>
</protein>
<comment type="similarity">
    <text evidence="1 2">Belongs to the UPF0145 family.</text>
</comment>
<sequence length="157" mass="16899">MPWKCPQCNGETDLGFNICWTCRAPRPGTQPGSEFPTNDLLVSTTPSLHTHNIDRYVGPVFGETIYGANMMRDFLAALTDITGGRSHQYESVLARGRSTAIAEMARQAKSLGGNAIVGMQMDYSSLGNSMLMICCSGTAVFATPKQSVDEPTQSSTP</sequence>
<dbReference type="PANTHER" id="PTHR34068">
    <property type="entry name" value="UPF0145 PROTEIN YBJQ"/>
    <property type="match status" value="1"/>
</dbReference>
<reference evidence="3 4" key="1">
    <citation type="submission" date="2020-08" db="EMBL/GenBank/DDBJ databases">
        <title>Genomic Encyclopedia of Type Strains, Phase III (KMG-III): the genomes of soil and plant-associated and newly described type strains.</title>
        <authorList>
            <person name="Whitman W."/>
        </authorList>
    </citation>
    <scope>NUCLEOTIDE SEQUENCE [LARGE SCALE GENOMIC DNA]</scope>
    <source>
        <strain evidence="3 4">CECT 8075</strain>
    </source>
</reference>
<dbReference type="AlphaFoldDB" id="A0A7W5H849"/>
<dbReference type="Gene3D" id="3.30.110.70">
    <property type="entry name" value="Hypothetical protein apc22750. Chain B"/>
    <property type="match status" value="1"/>
</dbReference>
<dbReference type="HAMAP" id="MF_00338">
    <property type="entry name" value="UPF0145"/>
    <property type="match status" value="1"/>
</dbReference>
<dbReference type="RefSeq" id="WP_390854324.1">
    <property type="nucleotide sequence ID" value="NZ_JACHXU010000020.1"/>
</dbReference>
<dbReference type="Pfam" id="PF01906">
    <property type="entry name" value="YbjQ_1"/>
    <property type="match status" value="1"/>
</dbReference>
<name>A0A7W5H849_9BACT</name>
<keyword evidence="4" id="KW-1185">Reference proteome</keyword>